<dbReference type="Gene3D" id="3.40.50.880">
    <property type="match status" value="1"/>
</dbReference>
<dbReference type="AlphaFoldDB" id="A0A2A9HF17"/>
<protein>
    <recommendedName>
        <fullName evidence="1">ThuA-like domain-containing protein</fullName>
    </recommendedName>
</protein>
<comment type="caution">
    <text evidence="2">The sequence shown here is derived from an EMBL/GenBank/DDBJ whole genome shotgun (WGS) entry which is preliminary data.</text>
</comment>
<dbReference type="InterPro" id="IPR029010">
    <property type="entry name" value="ThuA-like"/>
</dbReference>
<gene>
    <name evidence="2" type="ORF">A9A59_0806</name>
</gene>
<evidence type="ECO:0000313" key="2">
    <source>
        <dbReference type="EMBL" id="PFG73605.1"/>
    </source>
</evidence>
<dbReference type="InterPro" id="IPR029062">
    <property type="entry name" value="Class_I_gatase-like"/>
</dbReference>
<dbReference type="RefSeq" id="WP_098503053.1">
    <property type="nucleotide sequence ID" value="NZ_PDJQ01000001.1"/>
</dbReference>
<dbReference type="SUPFAM" id="SSF52317">
    <property type="entry name" value="Class I glutamine amidotransferase-like"/>
    <property type="match status" value="1"/>
</dbReference>
<organism evidence="2 3">
    <name type="scientific">Tepidiforma thermophila (strain KCTC 52669 / CGMCC 1.13589 / G233)</name>
    <dbReference type="NCBI Taxonomy" id="2761530"/>
    <lineage>
        <taxon>Bacteria</taxon>
        <taxon>Bacillati</taxon>
        <taxon>Chloroflexota</taxon>
        <taxon>Tepidiformia</taxon>
        <taxon>Tepidiformales</taxon>
        <taxon>Tepidiformaceae</taxon>
        <taxon>Tepidiforma</taxon>
    </lineage>
</organism>
<feature type="domain" description="ThuA-like" evidence="1">
    <location>
        <begin position="42"/>
        <end position="210"/>
    </location>
</feature>
<name>A0A2A9HF17_TEPT2</name>
<evidence type="ECO:0000313" key="3">
    <source>
        <dbReference type="Proteomes" id="UP000223071"/>
    </source>
</evidence>
<evidence type="ECO:0000259" key="1">
    <source>
        <dbReference type="Pfam" id="PF06283"/>
    </source>
</evidence>
<proteinExistence type="predicted"/>
<dbReference type="Pfam" id="PF06283">
    <property type="entry name" value="ThuA"/>
    <property type="match status" value="1"/>
</dbReference>
<keyword evidence="3" id="KW-1185">Reference proteome</keyword>
<reference evidence="2 3" key="1">
    <citation type="submission" date="2017-09" db="EMBL/GenBank/DDBJ databases">
        <title>Sequencing the genomes of two abundant thermophiles in Great Basin hot springs: Thermocrinis jamiesonii and novel Chloroflexi Thermoflexus hugenholtzii.</title>
        <authorList>
            <person name="Hedlund B."/>
        </authorList>
    </citation>
    <scope>NUCLEOTIDE SEQUENCE [LARGE SCALE GENOMIC DNA]</scope>
    <source>
        <strain evidence="2 3">G233</strain>
    </source>
</reference>
<accession>A0A2A9HF17</accession>
<dbReference type="Proteomes" id="UP000223071">
    <property type="component" value="Unassembled WGS sequence"/>
</dbReference>
<dbReference type="EMBL" id="PDJQ01000001">
    <property type="protein sequence ID" value="PFG73605.1"/>
    <property type="molecule type" value="Genomic_DNA"/>
</dbReference>
<sequence length="263" mass="30178">MGRIDGYLVCGGNWHDFDYPRLRLLELLAEHEDVRVLVGRDFRDIDGIAGCRFLVTYTCDLRPSEAEVENLARFVERGGRWFALHGTNAVFEMEPDGVHSPRILRRYMETLGSQFIAHPPVGRYPVWPVAEHPLVEGLGRWETGEGEELYLCEYHGEVRPLLATRFGGEAPGFAESSWPEEREWPVLYLHPFGEGAVLYLTPGHRRRRYDMLVAPGGQAFGSAAGRFQFPEYPRFEPGSWEVPEYVELLRRGIRWAKGEYPLL</sequence>